<evidence type="ECO:0000256" key="2">
    <source>
        <dbReference type="ARBA" id="ARBA00022691"/>
    </source>
</evidence>
<evidence type="ECO:0000256" key="1">
    <source>
        <dbReference type="ARBA" id="ARBA00022679"/>
    </source>
</evidence>
<evidence type="ECO:0000256" key="4">
    <source>
        <dbReference type="ARBA" id="ARBA00034521"/>
    </source>
</evidence>
<dbReference type="Pfam" id="PF13847">
    <property type="entry name" value="Methyltransf_31"/>
    <property type="match status" value="1"/>
</dbReference>
<accession>H6RGD3</accession>
<dbReference type="GO" id="GO:0032259">
    <property type="term" value="P:methylation"/>
    <property type="evidence" value="ECO:0007669"/>
    <property type="project" value="UniProtKB-KW"/>
</dbReference>
<evidence type="ECO:0000256" key="7">
    <source>
        <dbReference type="ARBA" id="ARBA00047943"/>
    </source>
</evidence>
<comment type="catalytic activity">
    <reaction evidence="8">
        <text>arsenic triglutathione + 3 [thioredoxin]-dithiol + 3 S-adenosyl-L-methionine = trimethylarsine + 3 [thioredoxin]-disulfide + 3 glutathione + 3 S-adenosyl-L-homocysteine + 3 H(+)</text>
        <dbReference type="Rhea" id="RHEA:69432"/>
        <dbReference type="Rhea" id="RHEA-COMP:10698"/>
        <dbReference type="Rhea" id="RHEA-COMP:10700"/>
        <dbReference type="ChEBI" id="CHEBI:15378"/>
        <dbReference type="ChEBI" id="CHEBI:27130"/>
        <dbReference type="ChEBI" id="CHEBI:29950"/>
        <dbReference type="ChEBI" id="CHEBI:50058"/>
        <dbReference type="ChEBI" id="CHEBI:57856"/>
        <dbReference type="ChEBI" id="CHEBI:57925"/>
        <dbReference type="ChEBI" id="CHEBI:59789"/>
        <dbReference type="ChEBI" id="CHEBI:183640"/>
        <dbReference type="EC" id="2.1.1.137"/>
    </reaction>
</comment>
<evidence type="ECO:0000256" key="8">
    <source>
        <dbReference type="ARBA" id="ARBA00048428"/>
    </source>
</evidence>
<name>H6RGD3_9BACT</name>
<protein>
    <recommendedName>
        <fullName evidence="5">Arsenite methyltransferase</fullName>
        <ecNumber evidence="4">2.1.1.137</ecNumber>
    </recommendedName>
</protein>
<dbReference type="InterPro" id="IPR029063">
    <property type="entry name" value="SAM-dependent_MTases_sf"/>
</dbReference>
<comment type="catalytic activity">
    <reaction evidence="7">
        <text>arsenic triglutathione + 2 [thioredoxin]-dithiol + 2 S-adenosyl-L-methionine + H2O = dimethylarsinous acid + 2 [thioredoxin]-disulfide + 3 glutathione + 2 S-adenosyl-L-homocysteine + 2 H(+)</text>
        <dbReference type="Rhea" id="RHEA:69464"/>
        <dbReference type="Rhea" id="RHEA-COMP:10698"/>
        <dbReference type="Rhea" id="RHEA-COMP:10700"/>
        <dbReference type="ChEBI" id="CHEBI:15377"/>
        <dbReference type="ChEBI" id="CHEBI:15378"/>
        <dbReference type="ChEBI" id="CHEBI:23808"/>
        <dbReference type="ChEBI" id="CHEBI:29950"/>
        <dbReference type="ChEBI" id="CHEBI:50058"/>
        <dbReference type="ChEBI" id="CHEBI:57856"/>
        <dbReference type="ChEBI" id="CHEBI:57925"/>
        <dbReference type="ChEBI" id="CHEBI:59789"/>
        <dbReference type="ChEBI" id="CHEBI:183640"/>
        <dbReference type="EC" id="2.1.1.137"/>
    </reaction>
</comment>
<dbReference type="CDD" id="cd02440">
    <property type="entry name" value="AdoMet_MTases"/>
    <property type="match status" value="1"/>
</dbReference>
<keyword evidence="2" id="KW-0949">S-adenosyl-L-methionine</keyword>
<reference evidence="10" key="1">
    <citation type="journal article" date="2012" name="Environ. Microbiol.">
        <title>Genomic content of uncultured Bacteroidetes from contrasting oceanic provinces in the North Atlantic Ocean.</title>
        <authorList>
            <person name="Gomez-Pereira P.R."/>
            <person name="Schuler M."/>
            <person name="Fuchs B.M."/>
            <person name="Bennke C."/>
            <person name="Teeling H."/>
            <person name="Waldmann J."/>
            <person name="Richter M."/>
            <person name="Barbe V."/>
            <person name="Bataille E."/>
            <person name="Glockner F.O."/>
            <person name="Amann R."/>
        </authorList>
    </citation>
    <scope>NUCLEOTIDE SEQUENCE</scope>
</reference>
<proteinExistence type="inferred from homology"/>
<dbReference type="PANTHER" id="PTHR43675">
    <property type="entry name" value="ARSENITE METHYLTRANSFERASE"/>
    <property type="match status" value="1"/>
</dbReference>
<dbReference type="InterPro" id="IPR026669">
    <property type="entry name" value="Arsenite_MeTrfase-like"/>
</dbReference>
<organism evidence="10">
    <name type="scientific">uncultured Flavobacteriia bacterium</name>
    <dbReference type="NCBI Taxonomy" id="212695"/>
    <lineage>
        <taxon>Bacteria</taxon>
        <taxon>Pseudomonadati</taxon>
        <taxon>Bacteroidota</taxon>
        <taxon>Flavobacteriia</taxon>
        <taxon>environmental samples</taxon>
    </lineage>
</organism>
<dbReference type="AlphaFoldDB" id="H6RGD3"/>
<comment type="catalytic activity">
    <reaction evidence="6">
        <text>arsenic triglutathione + [thioredoxin]-dithiol + S-adenosyl-L-methionine + 2 H2O = methylarsonous acid + [thioredoxin]-disulfide + 3 glutathione + S-adenosyl-L-homocysteine + H(+)</text>
        <dbReference type="Rhea" id="RHEA:69460"/>
        <dbReference type="Rhea" id="RHEA-COMP:10698"/>
        <dbReference type="Rhea" id="RHEA-COMP:10700"/>
        <dbReference type="ChEBI" id="CHEBI:15377"/>
        <dbReference type="ChEBI" id="CHEBI:15378"/>
        <dbReference type="ChEBI" id="CHEBI:17826"/>
        <dbReference type="ChEBI" id="CHEBI:29950"/>
        <dbReference type="ChEBI" id="CHEBI:50058"/>
        <dbReference type="ChEBI" id="CHEBI:57856"/>
        <dbReference type="ChEBI" id="CHEBI:57925"/>
        <dbReference type="ChEBI" id="CHEBI:59789"/>
        <dbReference type="ChEBI" id="CHEBI:183640"/>
        <dbReference type="EC" id="2.1.1.137"/>
    </reaction>
</comment>
<dbReference type="EC" id="2.1.1.137" evidence="4"/>
<keyword evidence="10" id="KW-0489">Methyltransferase</keyword>
<evidence type="ECO:0000256" key="3">
    <source>
        <dbReference type="ARBA" id="ARBA00034487"/>
    </source>
</evidence>
<dbReference type="InterPro" id="IPR025714">
    <property type="entry name" value="Methyltranfer_dom"/>
</dbReference>
<dbReference type="Gene3D" id="3.40.50.150">
    <property type="entry name" value="Vaccinia Virus protein VP39"/>
    <property type="match status" value="1"/>
</dbReference>
<dbReference type="EMBL" id="FO117598">
    <property type="protein sequence ID" value="CCG00094.1"/>
    <property type="molecule type" value="Genomic_DNA"/>
</dbReference>
<sequence length="351" mass="39509">METLHKDVQEYYGEELQKSEDLKTNVCCTLTKPPRHIMEALLLVADEVQAKYYGCGLTIPTQVKGLKILDLGSGSGRDCYIAGKLVGENGHVVGVDMTDQQLALAKEYIEFHREKFGYAKSNVEFIKGNIERLDELNLEKGSFDLIISNCVINLAQDKQKVLDDAYALLKPGGEMYFSDVYSDRRIPQELQEDKVLWGECLSGALYWNDFHNTAKKAGFTDPRVVENKPITVENEELEEKLGTLKFFSVTYRLWKIEGLESDCEDYGQAVVYNGGIEECPMAFDLDNHHYFPKGKVMTVCGNTYKMLHDTRYKSFFTFLGDWSTHYGIFEGCGGAMPFSLNVGGGDAANCC</sequence>
<dbReference type="Gene3D" id="3.40.5.100">
    <property type="match status" value="1"/>
</dbReference>
<dbReference type="PANTHER" id="PTHR43675:SF8">
    <property type="entry name" value="ARSENITE METHYLTRANSFERASE"/>
    <property type="match status" value="1"/>
</dbReference>
<evidence type="ECO:0000256" key="6">
    <source>
        <dbReference type="ARBA" id="ARBA00047941"/>
    </source>
</evidence>
<evidence type="ECO:0000313" key="10">
    <source>
        <dbReference type="EMBL" id="CCG00094.1"/>
    </source>
</evidence>
<keyword evidence="1 10" id="KW-0808">Transferase</keyword>
<evidence type="ECO:0000259" key="9">
    <source>
        <dbReference type="Pfam" id="PF13847"/>
    </source>
</evidence>
<gene>
    <name evidence="10" type="ORF">VIS_S3CIB80016</name>
</gene>
<dbReference type="GO" id="GO:0030791">
    <property type="term" value="F:arsenite methyltransferase activity"/>
    <property type="evidence" value="ECO:0007669"/>
    <property type="project" value="UniProtKB-EC"/>
</dbReference>
<comment type="similarity">
    <text evidence="3">Belongs to the methyltransferase superfamily. Arsenite methyltransferase family.</text>
</comment>
<feature type="domain" description="Methyltransferase" evidence="9">
    <location>
        <begin position="64"/>
        <end position="218"/>
    </location>
</feature>
<evidence type="ECO:0000256" key="5">
    <source>
        <dbReference type="ARBA" id="ARBA00034545"/>
    </source>
</evidence>
<reference evidence="10" key="2">
    <citation type="submission" date="2012-02" db="EMBL/GenBank/DDBJ databases">
        <authorList>
            <person name="Genoscope - CEA"/>
        </authorList>
    </citation>
    <scope>NUCLEOTIDE SEQUENCE</scope>
</reference>
<dbReference type="SUPFAM" id="SSF53335">
    <property type="entry name" value="S-adenosyl-L-methionine-dependent methyltransferases"/>
    <property type="match status" value="1"/>
</dbReference>